<dbReference type="Pfam" id="PF11138">
    <property type="entry name" value="DUF2911"/>
    <property type="match status" value="1"/>
</dbReference>
<gene>
    <name evidence="1" type="ORF">PEPS_38540</name>
</gene>
<protein>
    <recommendedName>
        <fullName evidence="3">DUF2911 domain-containing protein</fullName>
    </recommendedName>
</protein>
<keyword evidence="1" id="KW-0614">Plasmid</keyword>
<dbReference type="PROSITE" id="PS51257">
    <property type="entry name" value="PROKAR_LIPOPROTEIN"/>
    <property type="match status" value="1"/>
</dbReference>
<accession>A0ABN6LIX2</accession>
<proteinExistence type="predicted"/>
<reference evidence="1 2" key="1">
    <citation type="submission" date="2021-12" db="EMBL/GenBank/DDBJ databases">
        <title>Genome sequencing of bacteria with rrn-lacking chromosome and rrn-plasmid.</title>
        <authorList>
            <person name="Anda M."/>
            <person name="Iwasaki W."/>
        </authorList>
    </citation>
    <scope>NUCLEOTIDE SEQUENCE [LARGE SCALE GENOMIC DNA]</scope>
    <source>
        <strain evidence="1 2">NBRC 101262</strain>
        <plasmid evidence="1 2">pPP3</plasmid>
    </source>
</reference>
<geneLocation type="plasmid" evidence="1 2">
    <name>pPP3</name>
</geneLocation>
<evidence type="ECO:0000313" key="2">
    <source>
        <dbReference type="Proteomes" id="UP001354989"/>
    </source>
</evidence>
<name>A0ABN6LIX2_9BACT</name>
<dbReference type="EMBL" id="AP025295">
    <property type="protein sequence ID" value="BDD01574.1"/>
    <property type="molecule type" value="Genomic_DNA"/>
</dbReference>
<dbReference type="InterPro" id="IPR021314">
    <property type="entry name" value="DUF2911"/>
</dbReference>
<organism evidence="1 2">
    <name type="scientific">Persicobacter psychrovividus</name>
    <dbReference type="NCBI Taxonomy" id="387638"/>
    <lineage>
        <taxon>Bacteria</taxon>
        <taxon>Pseudomonadati</taxon>
        <taxon>Bacteroidota</taxon>
        <taxon>Cytophagia</taxon>
        <taxon>Cytophagales</taxon>
        <taxon>Persicobacteraceae</taxon>
        <taxon>Persicobacter</taxon>
    </lineage>
</organism>
<dbReference type="RefSeq" id="WP_338399009.1">
    <property type="nucleotide sequence ID" value="NZ_AP025295.1"/>
</dbReference>
<keyword evidence="2" id="KW-1185">Reference proteome</keyword>
<dbReference type="Proteomes" id="UP001354989">
    <property type="component" value="Plasmid pPP3"/>
</dbReference>
<evidence type="ECO:0008006" key="3">
    <source>
        <dbReference type="Google" id="ProtNLM"/>
    </source>
</evidence>
<sequence>MKHTTILGILMCLLAIMSCEQVKEQAYKMSPMDTVKYENDLFSLQITYGRPFKKDRLIFGTKEEGALVPYGEIWRTGANDATEIMVTKDITINGQPVPEGKYSVYTIPGERDWTVAINKKIGYWGKSPVSEVFEPEQDLLRVQVPSQQLAKTMDQFTMTVVPSTSANKLTWVMSWDKTQVRIPMQIPAANN</sequence>
<evidence type="ECO:0000313" key="1">
    <source>
        <dbReference type="EMBL" id="BDD01574.1"/>
    </source>
</evidence>